<evidence type="ECO:0000313" key="1">
    <source>
        <dbReference type="EMBL" id="KAL3271708.1"/>
    </source>
</evidence>
<comment type="caution">
    <text evidence="1">The sequence shown here is derived from an EMBL/GenBank/DDBJ whole genome shotgun (WGS) entry which is preliminary data.</text>
</comment>
<organism evidence="1 2">
    <name type="scientific">Cryptolaemus montrouzieri</name>
    <dbReference type="NCBI Taxonomy" id="559131"/>
    <lineage>
        <taxon>Eukaryota</taxon>
        <taxon>Metazoa</taxon>
        <taxon>Ecdysozoa</taxon>
        <taxon>Arthropoda</taxon>
        <taxon>Hexapoda</taxon>
        <taxon>Insecta</taxon>
        <taxon>Pterygota</taxon>
        <taxon>Neoptera</taxon>
        <taxon>Endopterygota</taxon>
        <taxon>Coleoptera</taxon>
        <taxon>Polyphaga</taxon>
        <taxon>Cucujiformia</taxon>
        <taxon>Coccinelloidea</taxon>
        <taxon>Coccinellidae</taxon>
        <taxon>Scymninae</taxon>
        <taxon>Scymnini</taxon>
        <taxon>Cryptolaemus</taxon>
    </lineage>
</organism>
<name>A0ABD2MYZ5_9CUCU</name>
<accession>A0ABD2MYZ5</accession>
<keyword evidence="2" id="KW-1185">Reference proteome</keyword>
<dbReference type="AlphaFoldDB" id="A0ABD2MYZ5"/>
<protein>
    <submittedName>
        <fullName evidence="1">Uncharacterized protein</fullName>
    </submittedName>
</protein>
<dbReference type="EMBL" id="JABFTP020000042">
    <property type="protein sequence ID" value="KAL3271708.1"/>
    <property type="molecule type" value="Genomic_DNA"/>
</dbReference>
<gene>
    <name evidence="1" type="ORF">HHI36_022180</name>
</gene>
<evidence type="ECO:0000313" key="2">
    <source>
        <dbReference type="Proteomes" id="UP001516400"/>
    </source>
</evidence>
<feature type="non-terminal residue" evidence="1">
    <location>
        <position position="1"/>
    </location>
</feature>
<reference evidence="1 2" key="1">
    <citation type="journal article" date="2021" name="BMC Biol.">
        <title>Horizontally acquired antibacterial genes associated with adaptive radiation of ladybird beetles.</title>
        <authorList>
            <person name="Li H.S."/>
            <person name="Tang X.F."/>
            <person name="Huang Y.H."/>
            <person name="Xu Z.Y."/>
            <person name="Chen M.L."/>
            <person name="Du X.Y."/>
            <person name="Qiu B.Y."/>
            <person name="Chen P.T."/>
            <person name="Zhang W."/>
            <person name="Slipinski A."/>
            <person name="Escalona H.E."/>
            <person name="Waterhouse R.M."/>
            <person name="Zwick A."/>
            <person name="Pang H."/>
        </authorList>
    </citation>
    <scope>NUCLEOTIDE SEQUENCE [LARGE SCALE GENOMIC DNA]</scope>
    <source>
        <strain evidence="1">SYSU2018</strain>
    </source>
</reference>
<sequence length="94" mass="10464">TKSNIQPTKSKEQRKTKYMKQISKFEEHKKQTPSIKPQPSKTTEIQIVHSLSKIALNDSAVSALSKGFNYAIAPNKIPLDEIICGVEPAIKTLT</sequence>
<proteinExistence type="predicted"/>
<dbReference type="Proteomes" id="UP001516400">
    <property type="component" value="Unassembled WGS sequence"/>
</dbReference>